<dbReference type="AlphaFoldDB" id="F4L653"/>
<reference evidence="1 2" key="1">
    <citation type="journal article" date="2011" name="Stand. Genomic Sci.">
        <title>Complete genome sequence of Haliscomenobacter hydrossis type strain (O).</title>
        <authorList>
            <consortium name="US DOE Joint Genome Institute (JGI-PGF)"/>
            <person name="Daligault H."/>
            <person name="Lapidus A."/>
            <person name="Zeytun A."/>
            <person name="Nolan M."/>
            <person name="Lucas S."/>
            <person name="Del Rio T.G."/>
            <person name="Tice H."/>
            <person name="Cheng J.F."/>
            <person name="Tapia R."/>
            <person name="Han C."/>
            <person name="Goodwin L."/>
            <person name="Pitluck S."/>
            <person name="Liolios K."/>
            <person name="Pagani I."/>
            <person name="Ivanova N."/>
            <person name="Huntemann M."/>
            <person name="Mavromatis K."/>
            <person name="Mikhailova N."/>
            <person name="Pati A."/>
            <person name="Chen A."/>
            <person name="Palaniappan K."/>
            <person name="Land M."/>
            <person name="Hauser L."/>
            <person name="Brambilla E.M."/>
            <person name="Rohde M."/>
            <person name="Verbarg S."/>
            <person name="Goker M."/>
            <person name="Bristow J."/>
            <person name="Eisen J.A."/>
            <person name="Markowitz V."/>
            <person name="Hugenholtz P."/>
            <person name="Kyrpides N.C."/>
            <person name="Klenk H.P."/>
            <person name="Woyke T."/>
        </authorList>
    </citation>
    <scope>NUCLEOTIDE SEQUENCE [LARGE SCALE GENOMIC DNA]</scope>
    <source>
        <strain evidence="2">ATCC 27775 / DSM 1100 / LMG 10767 / O</strain>
    </source>
</reference>
<gene>
    <name evidence="1" type="ordered locus">Halhy_6251</name>
</gene>
<dbReference type="Proteomes" id="UP000008461">
    <property type="component" value="Chromosome"/>
</dbReference>
<dbReference type="HOGENOM" id="CLU_657003_0_0_10"/>
<name>F4L653_HALH1</name>
<keyword evidence="2" id="KW-1185">Reference proteome</keyword>
<dbReference type="KEGG" id="hhy:Halhy_6251"/>
<dbReference type="RefSeq" id="WP_013768592.1">
    <property type="nucleotide sequence ID" value="NC_015510.1"/>
</dbReference>
<evidence type="ECO:0008006" key="3">
    <source>
        <dbReference type="Google" id="ProtNLM"/>
    </source>
</evidence>
<dbReference type="OrthoDB" id="617985at2"/>
<accession>F4L653</accession>
<sequence>MIKKGLLVMGLIAAVIGPLKAAYLLLPMDADKQKQHLKAYGVTYWVLNNGVEAWWLLNYRGGSFAFEHTKLFEKECLTRGVSYEIIPDAQFKNILDQIANPEVNMEAMKLEKAPKIAVYTPEVDGKGKAIQPWEDAVTLVLTYAEIPFDMLYDREVLQDKLPQYDWLHLHHEDFTGQLGRNRGYRNASWYEEYRQRSEDLAYSLGYKKISHSKLAVVKKIREWVAGGGFMFAMCSATETYDIALAADGVDICNEIFDGDPEDPNAQSKLDFNKTFAFKNFTLANGPYGHNFSTIDVGRGWSRNVAPQQDYFTLFDFSAKWDPVPSILTQCHTRTIKGFIGQTTAYKKQYLKTNVLILGEHKAQNEARYIHGIFGKGFWTFYGGHDPEDYLHRVEDPETDLSLHPDSPGYRLILNNILFPAARKKERKT</sequence>
<proteinExistence type="predicted"/>
<organism evidence="1 2">
    <name type="scientific">Haliscomenobacter hydrossis (strain ATCC 27775 / DSM 1100 / LMG 10767 / O)</name>
    <dbReference type="NCBI Taxonomy" id="760192"/>
    <lineage>
        <taxon>Bacteria</taxon>
        <taxon>Pseudomonadati</taxon>
        <taxon>Bacteroidota</taxon>
        <taxon>Saprospiria</taxon>
        <taxon>Saprospirales</taxon>
        <taxon>Haliscomenobacteraceae</taxon>
        <taxon>Haliscomenobacter</taxon>
    </lineage>
</organism>
<reference key="2">
    <citation type="submission" date="2011-04" db="EMBL/GenBank/DDBJ databases">
        <title>Complete sequence of chromosome of Haliscomenobacter hydrossis DSM 1100.</title>
        <authorList>
            <consortium name="US DOE Joint Genome Institute (JGI-PGF)"/>
            <person name="Lucas S."/>
            <person name="Han J."/>
            <person name="Lapidus A."/>
            <person name="Bruce D."/>
            <person name="Goodwin L."/>
            <person name="Pitluck S."/>
            <person name="Peters L."/>
            <person name="Kyrpides N."/>
            <person name="Mavromatis K."/>
            <person name="Ivanova N."/>
            <person name="Ovchinnikova G."/>
            <person name="Pagani I."/>
            <person name="Daligault H."/>
            <person name="Detter J.C."/>
            <person name="Han C."/>
            <person name="Land M."/>
            <person name="Hauser L."/>
            <person name="Markowitz V."/>
            <person name="Cheng J.-F."/>
            <person name="Hugenholtz P."/>
            <person name="Woyke T."/>
            <person name="Wu D."/>
            <person name="Verbarg S."/>
            <person name="Frueling A."/>
            <person name="Brambilla E."/>
            <person name="Klenk H.-P."/>
            <person name="Eisen J.A."/>
        </authorList>
    </citation>
    <scope>NUCLEOTIDE SEQUENCE</scope>
    <source>
        <strain>DSM 1100</strain>
    </source>
</reference>
<evidence type="ECO:0000313" key="2">
    <source>
        <dbReference type="Proteomes" id="UP000008461"/>
    </source>
</evidence>
<dbReference type="eggNOG" id="ENOG502Z7SQ">
    <property type="taxonomic scope" value="Bacteria"/>
</dbReference>
<dbReference type="EMBL" id="CP002691">
    <property type="protein sequence ID" value="AEE54071.1"/>
    <property type="molecule type" value="Genomic_DNA"/>
</dbReference>
<evidence type="ECO:0000313" key="1">
    <source>
        <dbReference type="EMBL" id="AEE54071.1"/>
    </source>
</evidence>
<dbReference type="STRING" id="760192.Halhy_6251"/>
<protein>
    <recommendedName>
        <fullName evidence="3">Asparagine synthetase B</fullName>
    </recommendedName>
</protein>